<evidence type="ECO:0000256" key="10">
    <source>
        <dbReference type="ARBA" id="ARBA00023136"/>
    </source>
</evidence>
<evidence type="ECO:0000256" key="8">
    <source>
        <dbReference type="ARBA" id="ARBA00022989"/>
    </source>
</evidence>
<feature type="domain" description="Histidine kinase" evidence="12">
    <location>
        <begin position="241"/>
        <end position="446"/>
    </location>
</feature>
<dbReference type="InterPro" id="IPR005467">
    <property type="entry name" value="His_kinase_dom"/>
</dbReference>
<dbReference type="InterPro" id="IPR031930">
    <property type="entry name" value="HK_sensor"/>
</dbReference>
<organism evidence="14 15">
    <name type="scientific">Pseudomonas coleopterorum</name>
    <dbReference type="NCBI Taxonomy" id="1605838"/>
    <lineage>
        <taxon>Bacteria</taxon>
        <taxon>Pseudomonadati</taxon>
        <taxon>Pseudomonadota</taxon>
        <taxon>Gammaproteobacteria</taxon>
        <taxon>Pseudomonadales</taxon>
        <taxon>Pseudomonadaceae</taxon>
        <taxon>Pseudomonas</taxon>
    </lineage>
</organism>
<dbReference type="SMART" id="SM00388">
    <property type="entry name" value="HisKA"/>
    <property type="match status" value="1"/>
</dbReference>
<evidence type="ECO:0000259" key="12">
    <source>
        <dbReference type="PROSITE" id="PS50109"/>
    </source>
</evidence>
<dbReference type="PANTHER" id="PTHR45436">
    <property type="entry name" value="SENSOR HISTIDINE KINASE YKOH"/>
    <property type="match status" value="1"/>
</dbReference>
<dbReference type="Proteomes" id="UP001258207">
    <property type="component" value="Chromosome"/>
</dbReference>
<dbReference type="InterPro" id="IPR003661">
    <property type="entry name" value="HisK_dim/P_dom"/>
</dbReference>
<comment type="catalytic activity">
    <reaction evidence="1">
        <text>ATP + protein L-histidine = ADP + protein N-phospho-L-histidine.</text>
        <dbReference type="EC" id="2.7.13.3"/>
    </reaction>
</comment>
<dbReference type="PROSITE" id="PS50109">
    <property type="entry name" value="HIS_KIN"/>
    <property type="match status" value="1"/>
</dbReference>
<proteinExistence type="predicted"/>
<evidence type="ECO:0000256" key="7">
    <source>
        <dbReference type="ARBA" id="ARBA00022777"/>
    </source>
</evidence>
<dbReference type="Pfam" id="PF00672">
    <property type="entry name" value="HAMP"/>
    <property type="match status" value="1"/>
</dbReference>
<evidence type="ECO:0000256" key="4">
    <source>
        <dbReference type="ARBA" id="ARBA00022553"/>
    </source>
</evidence>
<dbReference type="Gene3D" id="3.30.565.10">
    <property type="entry name" value="Histidine kinase-like ATPase, C-terminal domain"/>
    <property type="match status" value="1"/>
</dbReference>
<dbReference type="GO" id="GO:0016020">
    <property type="term" value="C:membrane"/>
    <property type="evidence" value="ECO:0007669"/>
    <property type="project" value="UniProtKB-SubCell"/>
</dbReference>
<name>A0AAJ6M0X3_9PSED</name>
<dbReference type="Gene3D" id="3.30.450.170">
    <property type="entry name" value="Two-component histidine kinase, sensor domain"/>
    <property type="match status" value="1"/>
</dbReference>
<accession>A0AAJ6M0X3</accession>
<dbReference type="CDD" id="cd00082">
    <property type="entry name" value="HisKA"/>
    <property type="match status" value="1"/>
</dbReference>
<gene>
    <name evidence="14" type="ORF">RI108_04050</name>
</gene>
<dbReference type="SUPFAM" id="SSF158472">
    <property type="entry name" value="HAMP domain-like"/>
    <property type="match status" value="1"/>
</dbReference>
<keyword evidence="10 11" id="KW-0472">Membrane</keyword>
<evidence type="ECO:0000256" key="11">
    <source>
        <dbReference type="SAM" id="Phobius"/>
    </source>
</evidence>
<keyword evidence="4" id="KW-0597">Phosphoprotein</keyword>
<dbReference type="SUPFAM" id="SSF55874">
    <property type="entry name" value="ATPase domain of HSP90 chaperone/DNA topoisomerase II/histidine kinase"/>
    <property type="match status" value="1"/>
</dbReference>
<comment type="subcellular location">
    <subcellularLocation>
        <location evidence="2">Membrane</location>
    </subcellularLocation>
</comment>
<dbReference type="Gene3D" id="1.10.287.130">
    <property type="match status" value="1"/>
</dbReference>
<evidence type="ECO:0000313" key="15">
    <source>
        <dbReference type="Proteomes" id="UP001258207"/>
    </source>
</evidence>
<dbReference type="EC" id="2.7.13.3" evidence="3"/>
<dbReference type="PANTHER" id="PTHR45436:SF5">
    <property type="entry name" value="SENSOR HISTIDINE KINASE TRCS"/>
    <property type="match status" value="1"/>
</dbReference>
<dbReference type="InterPro" id="IPR038428">
    <property type="entry name" value="HK_sensor_dom_sf"/>
</dbReference>
<dbReference type="AlphaFoldDB" id="A0AAJ6M0X3"/>
<dbReference type="InterPro" id="IPR050428">
    <property type="entry name" value="TCS_sensor_his_kinase"/>
</dbReference>
<keyword evidence="5" id="KW-0808">Transferase</keyword>
<feature type="domain" description="HAMP" evidence="13">
    <location>
        <begin position="178"/>
        <end position="233"/>
    </location>
</feature>
<evidence type="ECO:0000256" key="1">
    <source>
        <dbReference type="ARBA" id="ARBA00000085"/>
    </source>
</evidence>
<dbReference type="PRINTS" id="PR00344">
    <property type="entry name" value="BCTRLSENSOR"/>
</dbReference>
<protein>
    <recommendedName>
        <fullName evidence="3">histidine kinase</fullName>
        <ecNumber evidence="3">2.7.13.3</ecNumber>
    </recommendedName>
</protein>
<dbReference type="Pfam" id="PF02518">
    <property type="entry name" value="HATPase_c"/>
    <property type="match status" value="1"/>
</dbReference>
<dbReference type="PROSITE" id="PS50885">
    <property type="entry name" value="HAMP"/>
    <property type="match status" value="1"/>
</dbReference>
<dbReference type="InterPro" id="IPR003594">
    <property type="entry name" value="HATPase_dom"/>
</dbReference>
<keyword evidence="6 11" id="KW-0812">Transmembrane</keyword>
<sequence>MRRRHSLLWKLALLQTGFCLLLVWLVWFWGLHVERRSYFLDPATRQGLAAHAEQAEQRWLNEGADGVERWRERFMADQRTWAAVIGPQLQSLGTSALSHDESSHLTFMRKLDWPMSRRLDDELPYVSIAFPRHPEQGRLVLQLPERLLPEGLTPWTHIVTHGLMPAALALLLGLLLYRHLVVPLNELRERANALRADDLEPVASSAVTQRRDELGELAQAYEHMAQRVRQSLQQQRQLLRTLSHEMRTPLTRLRVASDSGLPDGQLQARVSREVDEMQRLVEDALDLAWLDTERPDLPREEVRVRSVWEALVQDVQFESHWPAHRLRCEVPDDCVVQAHLNSLAQALENLLRNAVRHSPAQGWVTLHGHRDGLFWHLCVEDQGPGVDVADLERIFEPFLRLDGTPGKGFGLGLSIARRAVELQGGQLWASRGDHGLRMNLRLLAHDSSSQTPSV</sequence>
<dbReference type="SMART" id="SM00304">
    <property type="entry name" value="HAMP"/>
    <property type="match status" value="1"/>
</dbReference>
<evidence type="ECO:0000256" key="6">
    <source>
        <dbReference type="ARBA" id="ARBA00022692"/>
    </source>
</evidence>
<evidence type="ECO:0000259" key="13">
    <source>
        <dbReference type="PROSITE" id="PS50885"/>
    </source>
</evidence>
<dbReference type="SMART" id="SM00387">
    <property type="entry name" value="HATPase_c"/>
    <property type="match status" value="1"/>
</dbReference>
<dbReference type="Pfam" id="PF00512">
    <property type="entry name" value="HisKA"/>
    <property type="match status" value="1"/>
</dbReference>
<dbReference type="RefSeq" id="WP_310792381.1">
    <property type="nucleotide sequence ID" value="NZ_CP134081.1"/>
</dbReference>
<evidence type="ECO:0000256" key="2">
    <source>
        <dbReference type="ARBA" id="ARBA00004370"/>
    </source>
</evidence>
<keyword evidence="9" id="KW-0902">Two-component regulatory system</keyword>
<reference evidence="14" key="1">
    <citation type="submission" date="2023-09" db="EMBL/GenBank/DDBJ databases">
        <title>First report of Pseudomonas coleopterorum DJ13 causing leaf spot on Rhododendron pulchrum Sweet in China.</title>
        <authorList>
            <person name="Zhang Y."/>
        </authorList>
    </citation>
    <scope>NUCLEOTIDE SEQUENCE</scope>
    <source>
        <strain evidence="14">DJ13</strain>
    </source>
</reference>
<evidence type="ECO:0000313" key="14">
    <source>
        <dbReference type="EMBL" id="WNC10607.1"/>
    </source>
</evidence>
<feature type="transmembrane region" description="Helical" evidence="11">
    <location>
        <begin position="7"/>
        <end position="30"/>
    </location>
</feature>
<dbReference type="EMBL" id="CP134081">
    <property type="protein sequence ID" value="WNC10607.1"/>
    <property type="molecule type" value="Genomic_DNA"/>
</dbReference>
<keyword evidence="8 11" id="KW-1133">Transmembrane helix</keyword>
<dbReference type="InterPro" id="IPR036097">
    <property type="entry name" value="HisK_dim/P_sf"/>
</dbReference>
<dbReference type="InterPro" id="IPR036890">
    <property type="entry name" value="HATPase_C_sf"/>
</dbReference>
<dbReference type="CDD" id="cd06225">
    <property type="entry name" value="HAMP"/>
    <property type="match status" value="1"/>
</dbReference>
<dbReference type="InterPro" id="IPR003660">
    <property type="entry name" value="HAMP_dom"/>
</dbReference>
<evidence type="ECO:0000256" key="5">
    <source>
        <dbReference type="ARBA" id="ARBA00022679"/>
    </source>
</evidence>
<dbReference type="GO" id="GO:0000155">
    <property type="term" value="F:phosphorelay sensor kinase activity"/>
    <property type="evidence" value="ECO:0007669"/>
    <property type="project" value="InterPro"/>
</dbReference>
<dbReference type="Pfam" id="PF16750">
    <property type="entry name" value="HK_sensor"/>
    <property type="match status" value="1"/>
</dbReference>
<dbReference type="SUPFAM" id="SSF47384">
    <property type="entry name" value="Homodimeric domain of signal transducing histidine kinase"/>
    <property type="match status" value="1"/>
</dbReference>
<evidence type="ECO:0000256" key="3">
    <source>
        <dbReference type="ARBA" id="ARBA00012438"/>
    </source>
</evidence>
<keyword evidence="7 14" id="KW-0418">Kinase</keyword>
<dbReference type="InterPro" id="IPR004358">
    <property type="entry name" value="Sig_transdc_His_kin-like_C"/>
</dbReference>
<evidence type="ECO:0000256" key="9">
    <source>
        <dbReference type="ARBA" id="ARBA00023012"/>
    </source>
</evidence>